<protein>
    <submittedName>
        <fullName evidence="1">Uncharacterized protein</fullName>
    </submittedName>
</protein>
<sequence length="629" mass="68413">MVGVPGRSKGCNTCRQRRVKCTEEKPVCSRCTRGGFQCRGYVRETVWHHLTTEASSTTTASSSPPPPATLGRLVVVERQKPDSTATSKGKAKAPAPAPALGVPSQVSLVGFRQDLCFAYIFSNFVWRGYGASWLHQSAQGQLGALAFDAVSSLAEISFGRAQKAAETEIRGRVTYGKVLRLMVDRLGSNIEGRKGRLWELVVPILLLLMHNTTLTNQSATLFHLRAMSQILAACGPQMFLHQPLRDAFEAARATLVVGSLITRKRVFMDTPAWCMGPYALVPQAKEPQSYLLDILGAVPGFLEELDELEQTRLNGQSAASSYNATPGSSEDGAPNVTNPSISSSVAPRSSIIDRVVVKLEALFVWRLHWQLAFGSDVCIDPDAQNSSQEPPDPSANHLGKKLRFSRPGAAADIALYNAVLMWLLALINELEPVGAQLIVPTCAYQALASMSDAKFAFSSGLATGLTELPSLEPLMDIGSTTRVRDVALEICRIFEWQSVNHTANSWETNFVYLFPIGLALCVFDKEPEIHGWIRTMLNANPLTSGYGSSSAADNGSLHYANSTGRALLIEKGNGETAGSLEAETGMLRQLLGFGWYVSREMAESETSREKPDQNLVHLLILRGRMDVLS</sequence>
<organism evidence="1 2">
    <name type="scientific">Nemania bipapillata</name>
    <dbReference type="NCBI Taxonomy" id="110536"/>
    <lineage>
        <taxon>Eukaryota</taxon>
        <taxon>Fungi</taxon>
        <taxon>Dikarya</taxon>
        <taxon>Ascomycota</taxon>
        <taxon>Pezizomycotina</taxon>
        <taxon>Sordariomycetes</taxon>
        <taxon>Xylariomycetidae</taxon>
        <taxon>Xylariales</taxon>
        <taxon>Xylariaceae</taxon>
        <taxon>Nemania</taxon>
    </lineage>
</organism>
<dbReference type="EMBL" id="JAPESX010000426">
    <property type="protein sequence ID" value="KAJ8121369.1"/>
    <property type="molecule type" value="Genomic_DNA"/>
</dbReference>
<evidence type="ECO:0000313" key="1">
    <source>
        <dbReference type="EMBL" id="KAJ8121369.1"/>
    </source>
</evidence>
<reference evidence="1" key="1">
    <citation type="submission" date="2022-11" db="EMBL/GenBank/DDBJ databases">
        <title>Genome Sequence of Nemania bipapillata.</title>
        <authorList>
            <person name="Buettner E."/>
        </authorList>
    </citation>
    <scope>NUCLEOTIDE SEQUENCE</scope>
    <source>
        <strain evidence="1">CP14</strain>
    </source>
</reference>
<comment type="caution">
    <text evidence="1">The sequence shown here is derived from an EMBL/GenBank/DDBJ whole genome shotgun (WGS) entry which is preliminary data.</text>
</comment>
<dbReference type="Proteomes" id="UP001153334">
    <property type="component" value="Unassembled WGS sequence"/>
</dbReference>
<keyword evidence="2" id="KW-1185">Reference proteome</keyword>
<proteinExistence type="predicted"/>
<gene>
    <name evidence="1" type="ORF">ONZ43_g2156</name>
</gene>
<name>A0ACC2J1P7_9PEZI</name>
<accession>A0ACC2J1P7</accession>
<evidence type="ECO:0000313" key="2">
    <source>
        <dbReference type="Proteomes" id="UP001153334"/>
    </source>
</evidence>